<keyword evidence="2" id="KW-0540">Nuclease</keyword>
<protein>
    <submittedName>
        <fullName evidence="2">Restriction endonuclease</fullName>
    </submittedName>
</protein>
<keyword evidence="2" id="KW-0378">Hydrolase</keyword>
<dbReference type="GO" id="GO:0003676">
    <property type="term" value="F:nucleic acid binding"/>
    <property type="evidence" value="ECO:0007669"/>
    <property type="project" value="InterPro"/>
</dbReference>
<dbReference type="STRING" id="1173027.Mic7113_0166"/>
<dbReference type="PANTHER" id="PTHR33877:SF1">
    <property type="entry name" value="TYPE IV METHYL-DIRECTED RESTRICTION ENZYME ECOKMCRA"/>
    <property type="match status" value="1"/>
</dbReference>
<gene>
    <name evidence="2" type="ORF">Mic7113_0166</name>
</gene>
<dbReference type="InterPro" id="IPR052892">
    <property type="entry name" value="NA-targeting_endonuclease"/>
</dbReference>
<evidence type="ECO:0000313" key="3">
    <source>
        <dbReference type="Proteomes" id="UP000010471"/>
    </source>
</evidence>
<keyword evidence="3" id="KW-1185">Reference proteome</keyword>
<dbReference type="PANTHER" id="PTHR33877">
    <property type="entry name" value="SLL1193 PROTEIN"/>
    <property type="match status" value="1"/>
</dbReference>
<reference evidence="2 3" key="1">
    <citation type="submission" date="2012-06" db="EMBL/GenBank/DDBJ databases">
        <title>Finished chromosome of genome of Microcoleus sp. PCC 7113.</title>
        <authorList>
            <consortium name="US DOE Joint Genome Institute"/>
            <person name="Gugger M."/>
            <person name="Coursin T."/>
            <person name="Rippka R."/>
            <person name="Tandeau De Marsac N."/>
            <person name="Huntemann M."/>
            <person name="Wei C.-L."/>
            <person name="Han J."/>
            <person name="Detter J.C."/>
            <person name="Han C."/>
            <person name="Tapia R."/>
            <person name="Chen A."/>
            <person name="Kyrpides N."/>
            <person name="Mavromatis K."/>
            <person name="Markowitz V."/>
            <person name="Szeto E."/>
            <person name="Ivanova N."/>
            <person name="Pagani I."/>
            <person name="Pati A."/>
            <person name="Goodwin L."/>
            <person name="Nordberg H.P."/>
            <person name="Cantor M.N."/>
            <person name="Hua S.X."/>
            <person name="Woyke T."/>
            <person name="Kerfeld C.A."/>
        </authorList>
    </citation>
    <scope>NUCLEOTIDE SEQUENCE [LARGE SCALE GENOMIC DNA]</scope>
    <source>
        <strain evidence="2 3">PCC 7113</strain>
    </source>
</reference>
<dbReference type="Gene3D" id="1.10.30.50">
    <property type="match status" value="1"/>
</dbReference>
<organism evidence="2 3">
    <name type="scientific">Allocoleopsis franciscana PCC 7113</name>
    <dbReference type="NCBI Taxonomy" id="1173027"/>
    <lineage>
        <taxon>Bacteria</taxon>
        <taxon>Bacillati</taxon>
        <taxon>Cyanobacteriota</taxon>
        <taxon>Cyanophyceae</taxon>
        <taxon>Coleofasciculales</taxon>
        <taxon>Coleofasciculaceae</taxon>
        <taxon>Allocoleopsis</taxon>
        <taxon>Allocoleopsis franciscana</taxon>
    </lineage>
</organism>
<dbReference type="KEGG" id="mic:Mic7113_0166"/>
<dbReference type="GO" id="GO:0008270">
    <property type="term" value="F:zinc ion binding"/>
    <property type="evidence" value="ECO:0007669"/>
    <property type="project" value="InterPro"/>
</dbReference>
<dbReference type="Pfam" id="PF01844">
    <property type="entry name" value="HNH"/>
    <property type="match status" value="1"/>
</dbReference>
<dbReference type="CDD" id="cd00085">
    <property type="entry name" value="HNHc"/>
    <property type="match status" value="1"/>
</dbReference>
<dbReference type="InterPro" id="IPR002711">
    <property type="entry name" value="HNH"/>
</dbReference>
<feature type="domain" description="HNH nuclease" evidence="1">
    <location>
        <begin position="9"/>
        <end position="64"/>
    </location>
</feature>
<dbReference type="EMBL" id="CP003630">
    <property type="protein sequence ID" value="AFZ16103.1"/>
    <property type="molecule type" value="Genomic_DNA"/>
</dbReference>
<dbReference type="RefSeq" id="WP_015180267.1">
    <property type="nucleotide sequence ID" value="NC_019738.1"/>
</dbReference>
<dbReference type="eggNOG" id="COG1403">
    <property type="taxonomic scope" value="Bacteria"/>
</dbReference>
<dbReference type="HOGENOM" id="CLU_104142_2_0_3"/>
<dbReference type="Proteomes" id="UP000010471">
    <property type="component" value="Chromosome"/>
</dbReference>
<accession>K9W7C5</accession>
<proteinExistence type="predicted"/>
<evidence type="ECO:0000259" key="1">
    <source>
        <dbReference type="SMART" id="SM00507"/>
    </source>
</evidence>
<dbReference type="InterPro" id="IPR003615">
    <property type="entry name" value="HNH_nuc"/>
</dbReference>
<dbReference type="SMART" id="SM00507">
    <property type="entry name" value="HNHc"/>
    <property type="match status" value="1"/>
</dbReference>
<dbReference type="OrthoDB" id="514018at2"/>
<evidence type="ECO:0000313" key="2">
    <source>
        <dbReference type="EMBL" id="AFZ16103.1"/>
    </source>
</evidence>
<dbReference type="AlphaFoldDB" id="K9W7C5"/>
<name>K9W7C5_9CYAN</name>
<sequence>MSSTYIPSALRRLVCERGKGCCEYCLISEATAFAPHEIDHIIAEKHGGLTEADNLALSCTLCNKHKGSDIASIDAHVAVES</sequence>
<dbReference type="GO" id="GO:0004519">
    <property type="term" value="F:endonuclease activity"/>
    <property type="evidence" value="ECO:0007669"/>
    <property type="project" value="UniProtKB-KW"/>
</dbReference>
<keyword evidence="2" id="KW-0255">Endonuclease</keyword>